<sequence>MMADSKQLENTARIFATKLVHCVMRKYIPNWTPEVAIEDDDIFPDSMKTEIEKVCQENALLFSGEYQRKFGGKEKTNATFEKFCSHMSSLIQDEEENRDIFLYYAAKLARISTHIYENVVEAPNIAIGHITYVLITRYPTFLKKTPGE</sequence>
<dbReference type="OrthoDB" id="6462155at2759"/>
<evidence type="ECO:0000313" key="2">
    <source>
        <dbReference type="Proteomes" id="UP000887116"/>
    </source>
</evidence>
<protein>
    <submittedName>
        <fullName evidence="1">Uncharacterized protein</fullName>
    </submittedName>
</protein>
<organism evidence="1 2">
    <name type="scientific">Trichonephila clavata</name>
    <name type="common">Joro spider</name>
    <name type="synonym">Nephila clavata</name>
    <dbReference type="NCBI Taxonomy" id="2740835"/>
    <lineage>
        <taxon>Eukaryota</taxon>
        <taxon>Metazoa</taxon>
        <taxon>Ecdysozoa</taxon>
        <taxon>Arthropoda</taxon>
        <taxon>Chelicerata</taxon>
        <taxon>Arachnida</taxon>
        <taxon>Araneae</taxon>
        <taxon>Araneomorphae</taxon>
        <taxon>Entelegynae</taxon>
        <taxon>Araneoidea</taxon>
        <taxon>Nephilidae</taxon>
        <taxon>Trichonephila</taxon>
    </lineage>
</organism>
<dbReference type="AlphaFoldDB" id="A0A8X6FBZ5"/>
<dbReference type="Proteomes" id="UP000887116">
    <property type="component" value="Unassembled WGS sequence"/>
</dbReference>
<keyword evidence="2" id="KW-1185">Reference proteome</keyword>
<evidence type="ECO:0000313" key="1">
    <source>
        <dbReference type="EMBL" id="GFQ76465.1"/>
    </source>
</evidence>
<reference evidence="1" key="1">
    <citation type="submission" date="2020-07" db="EMBL/GenBank/DDBJ databases">
        <title>Multicomponent nature underlies the extraordinary mechanical properties of spider dragline silk.</title>
        <authorList>
            <person name="Kono N."/>
            <person name="Nakamura H."/>
            <person name="Mori M."/>
            <person name="Yoshida Y."/>
            <person name="Ohtoshi R."/>
            <person name="Malay A.D."/>
            <person name="Moran D.A.P."/>
            <person name="Tomita M."/>
            <person name="Numata K."/>
            <person name="Arakawa K."/>
        </authorList>
    </citation>
    <scope>NUCLEOTIDE SEQUENCE</scope>
</reference>
<proteinExistence type="predicted"/>
<name>A0A8X6FBZ5_TRICU</name>
<comment type="caution">
    <text evidence="1">The sequence shown here is derived from an EMBL/GenBank/DDBJ whole genome shotgun (WGS) entry which is preliminary data.</text>
</comment>
<gene>
    <name evidence="1" type="ORF">TNCT_403051</name>
</gene>
<dbReference type="EMBL" id="BMAO01001864">
    <property type="protein sequence ID" value="GFQ76465.1"/>
    <property type="molecule type" value="Genomic_DNA"/>
</dbReference>
<accession>A0A8X6FBZ5</accession>